<dbReference type="InterPro" id="IPR032693">
    <property type="entry name" value="YtkA-like_dom"/>
</dbReference>
<feature type="chain" id="PRO_5045139823" evidence="1">
    <location>
        <begin position="22"/>
        <end position="128"/>
    </location>
</feature>
<accession>A0ABU9LJZ0</accession>
<evidence type="ECO:0000313" key="4">
    <source>
        <dbReference type="Proteomes" id="UP001398420"/>
    </source>
</evidence>
<feature type="signal peptide" evidence="1">
    <location>
        <begin position="1"/>
        <end position="21"/>
    </location>
</feature>
<organism evidence="3 4">
    <name type="scientific">Kurthia gibsonii</name>
    <dbReference type="NCBI Taxonomy" id="33946"/>
    <lineage>
        <taxon>Bacteria</taxon>
        <taxon>Bacillati</taxon>
        <taxon>Bacillota</taxon>
        <taxon>Bacilli</taxon>
        <taxon>Bacillales</taxon>
        <taxon>Caryophanaceae</taxon>
        <taxon>Kurthia</taxon>
    </lineage>
</organism>
<reference evidence="3 4" key="1">
    <citation type="submission" date="2024-04" db="EMBL/GenBank/DDBJ databases">
        <authorList>
            <person name="Wu Y.S."/>
            <person name="Zhang L."/>
        </authorList>
    </citation>
    <scope>NUCLEOTIDE SEQUENCE [LARGE SCALE GENOMIC DNA]</scope>
    <source>
        <strain evidence="3 4">KG-01</strain>
    </source>
</reference>
<evidence type="ECO:0000259" key="2">
    <source>
        <dbReference type="Pfam" id="PF13115"/>
    </source>
</evidence>
<feature type="domain" description="YtkA-like" evidence="2">
    <location>
        <begin position="29"/>
        <end position="111"/>
    </location>
</feature>
<keyword evidence="1" id="KW-0732">Signal</keyword>
<dbReference type="EMBL" id="JBCEWA010000005">
    <property type="protein sequence ID" value="MEL5988278.1"/>
    <property type="molecule type" value="Genomic_DNA"/>
</dbReference>
<dbReference type="RefSeq" id="WP_068451129.1">
    <property type="nucleotide sequence ID" value="NZ_CP147847.1"/>
</dbReference>
<gene>
    <name evidence="3" type="ORF">AAF454_07645</name>
</gene>
<evidence type="ECO:0000313" key="3">
    <source>
        <dbReference type="EMBL" id="MEL5988278.1"/>
    </source>
</evidence>
<proteinExistence type="predicted"/>
<protein>
    <submittedName>
        <fullName evidence="3">FixH family protein</fullName>
    </submittedName>
</protein>
<evidence type="ECO:0000256" key="1">
    <source>
        <dbReference type="SAM" id="SignalP"/>
    </source>
</evidence>
<dbReference type="Proteomes" id="UP001398420">
    <property type="component" value="Unassembled WGS sequence"/>
</dbReference>
<name>A0ABU9LJZ0_9BACL</name>
<keyword evidence="4" id="KW-1185">Reference proteome</keyword>
<dbReference type="PROSITE" id="PS51257">
    <property type="entry name" value="PROKAR_LIPOPROTEIN"/>
    <property type="match status" value="1"/>
</dbReference>
<dbReference type="Pfam" id="PF13115">
    <property type="entry name" value="YtkA"/>
    <property type="match status" value="1"/>
</dbReference>
<sequence length="128" mass="14720">MKIRMMLAAFFLLLLSGCSIEEDPVEADQTIAAVQVQFINPDEFKKKEIPLEVEVTQDKKPVEDASFVRFEIWRDGERKDSRMIDAKHIGEGHYTAQATVKKKGVYYVYAHTEAHGLHIMPKQKIEVQ</sequence>
<comment type="caution">
    <text evidence="3">The sequence shown here is derived from an EMBL/GenBank/DDBJ whole genome shotgun (WGS) entry which is preliminary data.</text>
</comment>